<sequence>MALKNCRECNAQVSSEARVCPHCGIKKPYQSRVKSIILILIIAFVGYVKFSSEGHDSSTSKESATTFHSPKVNEPANEVKPFTLYQVCRAGIATVMGREIKTIKASASPSSEIVLLTYTRPDDRKVFSYQCKLSGNFIIWSEAGVSTNRWEGNGEIDSLLTYTVNTQDETTKKKSRSELVIEEKYPDGDQTSKSFLLSEFYTLGK</sequence>
<dbReference type="GeneID" id="57907600"/>
<dbReference type="EMBL" id="UHJA01000001">
    <property type="protein sequence ID" value="SUP75570.1"/>
    <property type="molecule type" value="Genomic_DNA"/>
</dbReference>
<reference evidence="1 2" key="1">
    <citation type="submission" date="2018-06" db="EMBL/GenBank/DDBJ databases">
        <authorList>
            <consortium name="Pathogen Informatics"/>
            <person name="Doyle S."/>
        </authorList>
    </citation>
    <scope>NUCLEOTIDE SEQUENCE [LARGE SCALE GENOMIC DNA]</scope>
    <source>
        <strain evidence="1 2">NCTC11470</strain>
    </source>
</reference>
<organism evidence="1 2">
    <name type="scientific">Yersinia frederiksenii</name>
    <dbReference type="NCBI Taxonomy" id="29484"/>
    <lineage>
        <taxon>Bacteria</taxon>
        <taxon>Pseudomonadati</taxon>
        <taxon>Pseudomonadota</taxon>
        <taxon>Gammaproteobacteria</taxon>
        <taxon>Enterobacterales</taxon>
        <taxon>Yersiniaceae</taxon>
        <taxon>Yersinia</taxon>
    </lineage>
</organism>
<dbReference type="Proteomes" id="UP000254835">
    <property type="component" value="Unassembled WGS sequence"/>
</dbReference>
<protein>
    <recommendedName>
        <fullName evidence="3">Zinc ribbon domain-containing protein</fullName>
    </recommendedName>
</protein>
<gene>
    <name evidence="1" type="ORF">NCTC11470_00583</name>
</gene>
<dbReference type="AlphaFoldDB" id="A0A380PPS3"/>
<accession>A0A380PPS3</accession>
<evidence type="ECO:0008006" key="3">
    <source>
        <dbReference type="Google" id="ProtNLM"/>
    </source>
</evidence>
<name>A0A380PPS3_YERFR</name>
<evidence type="ECO:0000313" key="1">
    <source>
        <dbReference type="EMBL" id="SUP75570.1"/>
    </source>
</evidence>
<dbReference type="RefSeq" id="WP_050413933.1">
    <property type="nucleotide sequence ID" value="NZ_CP023964.1"/>
</dbReference>
<dbReference type="OrthoDB" id="6904817at2"/>
<proteinExistence type="predicted"/>
<evidence type="ECO:0000313" key="2">
    <source>
        <dbReference type="Proteomes" id="UP000254835"/>
    </source>
</evidence>